<organism evidence="1 2">
    <name type="scientific">Metarhizobium album</name>
    <dbReference type="NCBI Taxonomy" id="2182425"/>
    <lineage>
        <taxon>Bacteria</taxon>
        <taxon>Pseudomonadati</taxon>
        <taxon>Pseudomonadota</taxon>
        <taxon>Alphaproteobacteria</taxon>
        <taxon>Hyphomicrobiales</taxon>
        <taxon>Rhizobiaceae</taxon>
        <taxon>Metarhizobium</taxon>
    </lineage>
</organism>
<evidence type="ECO:0000313" key="1">
    <source>
        <dbReference type="EMBL" id="PWE57266.1"/>
    </source>
</evidence>
<gene>
    <name evidence="1" type="ORF">DEM27_06415</name>
</gene>
<protein>
    <submittedName>
        <fullName evidence="1">Uncharacterized protein</fullName>
    </submittedName>
</protein>
<dbReference type="EMBL" id="QFBC01000002">
    <property type="protein sequence ID" value="PWE57266.1"/>
    <property type="molecule type" value="Genomic_DNA"/>
</dbReference>
<sequence length="228" mass="24638">MTDIWIFKQDGTIQCRPEGEGEITLAVMRKGLEELIGSENVLDEEKRQSPTPIITICGAPTARVNAYRITPEGLRRLFTGVAGPNGFALYPFYTEKGGDATWQEGGGSTVVSPSGDPIIIWPASGKGGPIVPWPSFSVTKPQSDDRWVPWPMLLVEAAKGDPEKLASALTAIISNTSAVGNNPTTLTGLIGKLCRVYKQGDAIAFDYMQGRVNIVLNDAQCIVRIWFG</sequence>
<dbReference type="AlphaFoldDB" id="A0A2U2DVE5"/>
<dbReference type="Proteomes" id="UP000245252">
    <property type="component" value="Unassembled WGS sequence"/>
</dbReference>
<dbReference type="OrthoDB" id="8724542at2"/>
<keyword evidence="2" id="KW-1185">Reference proteome</keyword>
<proteinExistence type="predicted"/>
<accession>A0A2U2DVE5</accession>
<reference evidence="1 2" key="1">
    <citation type="submission" date="2018-05" db="EMBL/GenBank/DDBJ databases">
        <title>The draft genome of strain NS-104.</title>
        <authorList>
            <person name="Hang P."/>
            <person name="Jiang J."/>
        </authorList>
    </citation>
    <scope>NUCLEOTIDE SEQUENCE [LARGE SCALE GENOMIC DNA]</scope>
    <source>
        <strain evidence="1 2">NS-104</strain>
    </source>
</reference>
<comment type="caution">
    <text evidence="1">The sequence shown here is derived from an EMBL/GenBank/DDBJ whole genome shotgun (WGS) entry which is preliminary data.</text>
</comment>
<name>A0A2U2DVE5_9HYPH</name>
<evidence type="ECO:0000313" key="2">
    <source>
        <dbReference type="Proteomes" id="UP000245252"/>
    </source>
</evidence>
<dbReference type="RefSeq" id="WP_109457370.1">
    <property type="nucleotide sequence ID" value="NZ_QFBC01000002.1"/>
</dbReference>